<keyword evidence="1" id="KW-0472">Membrane</keyword>
<evidence type="ECO:0000313" key="2">
    <source>
        <dbReference type="EMBL" id="NRV07929.1"/>
    </source>
</evidence>
<dbReference type="EMBL" id="JABSXK010000001">
    <property type="protein sequence ID" value="NRV07929.1"/>
    <property type="molecule type" value="Genomic_DNA"/>
</dbReference>
<keyword evidence="1" id="KW-0812">Transmembrane</keyword>
<comment type="caution">
    <text evidence="2">The sequence shown here is derived from an EMBL/GenBank/DDBJ whole genome shotgun (WGS) entry which is preliminary data.</text>
</comment>
<name>A0A9Q5GNA3_CLOBE</name>
<dbReference type="AlphaFoldDB" id="A0A9Q5GNA3"/>
<evidence type="ECO:0000313" key="3">
    <source>
        <dbReference type="Proteomes" id="UP000821656"/>
    </source>
</evidence>
<evidence type="ECO:0000256" key="1">
    <source>
        <dbReference type="SAM" id="Phobius"/>
    </source>
</evidence>
<feature type="transmembrane region" description="Helical" evidence="1">
    <location>
        <begin position="23"/>
        <end position="44"/>
    </location>
</feature>
<organism evidence="2 3">
    <name type="scientific">Clostridium beijerinckii</name>
    <name type="common">Clostridium MP</name>
    <dbReference type="NCBI Taxonomy" id="1520"/>
    <lineage>
        <taxon>Bacteria</taxon>
        <taxon>Bacillati</taxon>
        <taxon>Bacillota</taxon>
        <taxon>Clostridia</taxon>
        <taxon>Eubacteriales</taxon>
        <taxon>Clostridiaceae</taxon>
        <taxon>Clostridium</taxon>
    </lineage>
</organism>
<reference evidence="2" key="1">
    <citation type="submission" date="2020-05" db="EMBL/GenBank/DDBJ databases">
        <title>Genomic insights into acetone-butanol-ethanol (ABE) fermentation by sequencing solventogenic clostridia strains.</title>
        <authorList>
            <person name="Brown S."/>
        </authorList>
    </citation>
    <scope>NUCLEOTIDE SEQUENCE</scope>
    <source>
        <strain evidence="2">DJ126</strain>
    </source>
</reference>
<proteinExistence type="predicted"/>
<keyword evidence="1" id="KW-1133">Transmembrane helix</keyword>
<sequence length="49" mass="5688">MSITKESDTCKKTLRISSALNNYLVQFFVLVKLVIGYNITIINIKYQYV</sequence>
<accession>A0A9Q5GNA3</accession>
<dbReference type="Proteomes" id="UP000821656">
    <property type="component" value="Unassembled WGS sequence"/>
</dbReference>
<protein>
    <submittedName>
        <fullName evidence="2">Uncharacterized protein</fullName>
    </submittedName>
</protein>
<gene>
    <name evidence="2" type="ORF">DFH45_000892</name>
</gene>